<proteinExistence type="predicted"/>
<evidence type="ECO:0000256" key="1">
    <source>
        <dbReference type="SAM" id="MobiDB-lite"/>
    </source>
</evidence>
<dbReference type="EMBL" id="SHOA02000012">
    <property type="protein sequence ID" value="TDH71936.1"/>
    <property type="molecule type" value="Genomic_DNA"/>
</dbReference>
<organism evidence="2 3">
    <name type="scientific">Bremia lactucae</name>
    <name type="common">Lettuce downy mildew</name>
    <dbReference type="NCBI Taxonomy" id="4779"/>
    <lineage>
        <taxon>Eukaryota</taxon>
        <taxon>Sar</taxon>
        <taxon>Stramenopiles</taxon>
        <taxon>Oomycota</taxon>
        <taxon>Peronosporomycetes</taxon>
        <taxon>Peronosporales</taxon>
        <taxon>Peronosporaceae</taxon>
        <taxon>Bremia</taxon>
    </lineage>
</organism>
<dbReference type="RefSeq" id="XP_067821435.1">
    <property type="nucleotide sequence ID" value="XM_067964972.1"/>
</dbReference>
<dbReference type="AlphaFoldDB" id="A0A976NXW2"/>
<comment type="caution">
    <text evidence="2">The sequence shown here is derived from an EMBL/GenBank/DDBJ whole genome shotgun (WGS) entry which is preliminary data.</text>
</comment>
<gene>
    <name evidence="2" type="ORF">CCR75_006907</name>
</gene>
<evidence type="ECO:0000313" key="3">
    <source>
        <dbReference type="Proteomes" id="UP000294530"/>
    </source>
</evidence>
<feature type="region of interest" description="Disordered" evidence="1">
    <location>
        <begin position="36"/>
        <end position="62"/>
    </location>
</feature>
<evidence type="ECO:0000313" key="2">
    <source>
        <dbReference type="EMBL" id="TDH71936.1"/>
    </source>
</evidence>
<dbReference type="Proteomes" id="UP000294530">
    <property type="component" value="Unassembled WGS sequence"/>
</dbReference>
<reference evidence="2 3" key="1">
    <citation type="journal article" date="2021" name="Genome Biol.">
        <title>AFLAP: assembly-free linkage analysis pipeline using k-mers from genome sequencing data.</title>
        <authorList>
            <person name="Fletcher K."/>
            <person name="Zhang L."/>
            <person name="Gil J."/>
            <person name="Han R."/>
            <person name="Cavanaugh K."/>
            <person name="Michelmore R."/>
        </authorList>
    </citation>
    <scope>NUCLEOTIDE SEQUENCE [LARGE SCALE GENOMIC DNA]</scope>
    <source>
        <strain evidence="2 3">SF5</strain>
    </source>
</reference>
<sequence length="77" mass="8346">MTGCDGAPIAPTPVSFDMAPKESGCLQRWFKVDRWPTKGTKTSTPGSWDPRNSPSADCADRGHAAKCDDYERLMGAN</sequence>
<feature type="compositionally biased region" description="Polar residues" evidence="1">
    <location>
        <begin position="39"/>
        <end position="55"/>
    </location>
</feature>
<dbReference type="GeneID" id="94350643"/>
<dbReference type="KEGG" id="blac:94350643"/>
<protein>
    <submittedName>
        <fullName evidence="2">Uncharacterized protein</fullName>
    </submittedName>
</protein>
<name>A0A976NXW2_BRELC</name>
<accession>A0A976NXW2</accession>
<keyword evidence="3" id="KW-1185">Reference proteome</keyword>